<comment type="similarity">
    <text evidence="2">Belongs to the jagunal family.</text>
</comment>
<dbReference type="PANTHER" id="PTHR20955:SF2">
    <property type="entry name" value="PROTEIN JAGUNAL HOMOLOG 1-B"/>
    <property type="match status" value="1"/>
</dbReference>
<dbReference type="OMA" id="FNHRERV"/>
<keyword evidence="6" id="KW-0472">Membrane</keyword>
<proteinExistence type="inferred from homology"/>
<evidence type="ECO:0000256" key="4">
    <source>
        <dbReference type="ARBA" id="ARBA00022824"/>
    </source>
</evidence>
<name>A0A3P8UEH4_CYNSE</name>
<dbReference type="GeneTree" id="ENSGT00390000005596"/>
<evidence type="ECO:0000313" key="8">
    <source>
        <dbReference type="Proteomes" id="UP000265120"/>
    </source>
</evidence>
<evidence type="ECO:0000256" key="5">
    <source>
        <dbReference type="ARBA" id="ARBA00022989"/>
    </source>
</evidence>
<dbReference type="GO" id="GO:0005789">
    <property type="term" value="C:endoplasmic reticulum membrane"/>
    <property type="evidence" value="ECO:0007669"/>
    <property type="project" value="UniProtKB-SubCell"/>
</dbReference>
<reference evidence="7" key="2">
    <citation type="submission" date="2025-08" db="UniProtKB">
        <authorList>
            <consortium name="Ensembl"/>
        </authorList>
    </citation>
    <scope>IDENTIFICATION</scope>
</reference>
<sequence length="205" mass="22806">MASRAGPRATGTDGSDFQHRERVASHYQMSVALKSEIRKLNIVHLLVWVLMMAQVTVSQLSLVSHKVVHHSHSLQFYGDASKQHQLPGNFYDQCWTVLCGASDLRQHGDVPGGAAAVSSRQSVSLHLWLLCGVSYVPGDCHCCAGPWLADLLQQEAAGPVVHLHTGEEEKVMLFKQCYLKRLQTSSTYKLWPIWNTFTTQVKPLS</sequence>
<evidence type="ECO:0000256" key="2">
    <source>
        <dbReference type="ARBA" id="ARBA00008462"/>
    </source>
</evidence>
<dbReference type="PANTHER" id="PTHR20955">
    <property type="entry name" value="PROTEIN JAGUNAL HOMOLOG 1"/>
    <property type="match status" value="1"/>
</dbReference>
<accession>A0A3P8UEH4</accession>
<dbReference type="InterPro" id="IPR009787">
    <property type="entry name" value="Jagunal"/>
</dbReference>
<protein>
    <submittedName>
        <fullName evidence="7">Jagunal homolog 1</fullName>
    </submittedName>
</protein>
<comment type="subcellular location">
    <subcellularLocation>
        <location evidence="1">Endoplasmic reticulum membrane</location>
        <topology evidence="1">Multi-pass membrane protein</topology>
    </subcellularLocation>
</comment>
<evidence type="ECO:0000256" key="6">
    <source>
        <dbReference type="ARBA" id="ARBA00023136"/>
    </source>
</evidence>
<reference evidence="7" key="3">
    <citation type="submission" date="2025-09" db="UniProtKB">
        <authorList>
            <consortium name="Ensembl"/>
        </authorList>
    </citation>
    <scope>IDENTIFICATION</scope>
</reference>
<dbReference type="InParanoid" id="A0A3P8UEH4"/>
<evidence type="ECO:0000256" key="1">
    <source>
        <dbReference type="ARBA" id="ARBA00004477"/>
    </source>
</evidence>
<keyword evidence="8" id="KW-1185">Reference proteome</keyword>
<dbReference type="AlphaFoldDB" id="A0A3P8UEH4"/>
<dbReference type="Proteomes" id="UP000265120">
    <property type="component" value="Chromosome 14"/>
</dbReference>
<evidence type="ECO:0000313" key="7">
    <source>
        <dbReference type="Ensembl" id="ENSCSEP00000001633.1"/>
    </source>
</evidence>
<dbReference type="GO" id="GO:0016192">
    <property type="term" value="P:vesicle-mediated transport"/>
    <property type="evidence" value="ECO:0007669"/>
    <property type="project" value="TreeGrafter"/>
</dbReference>
<evidence type="ECO:0000256" key="3">
    <source>
        <dbReference type="ARBA" id="ARBA00022692"/>
    </source>
</evidence>
<dbReference type="Pfam" id="PF07086">
    <property type="entry name" value="Jagunal"/>
    <property type="match status" value="1"/>
</dbReference>
<dbReference type="GO" id="GO:0007029">
    <property type="term" value="P:endoplasmic reticulum organization"/>
    <property type="evidence" value="ECO:0007669"/>
    <property type="project" value="InterPro"/>
</dbReference>
<organism evidence="7 8">
    <name type="scientific">Cynoglossus semilaevis</name>
    <name type="common">Tongue sole</name>
    <dbReference type="NCBI Taxonomy" id="244447"/>
    <lineage>
        <taxon>Eukaryota</taxon>
        <taxon>Metazoa</taxon>
        <taxon>Chordata</taxon>
        <taxon>Craniata</taxon>
        <taxon>Vertebrata</taxon>
        <taxon>Euteleostomi</taxon>
        <taxon>Actinopterygii</taxon>
        <taxon>Neopterygii</taxon>
        <taxon>Teleostei</taxon>
        <taxon>Neoteleostei</taxon>
        <taxon>Acanthomorphata</taxon>
        <taxon>Carangaria</taxon>
        <taxon>Pleuronectiformes</taxon>
        <taxon>Pleuronectoidei</taxon>
        <taxon>Cynoglossidae</taxon>
        <taxon>Cynoglossinae</taxon>
        <taxon>Cynoglossus</taxon>
    </lineage>
</organism>
<keyword evidence="3" id="KW-0812">Transmembrane</keyword>
<dbReference type="GO" id="GO:0038158">
    <property type="term" value="P:granulocyte colony-stimulating factor signaling pathway"/>
    <property type="evidence" value="ECO:0007669"/>
    <property type="project" value="TreeGrafter"/>
</dbReference>
<reference evidence="7 8" key="1">
    <citation type="journal article" date="2014" name="Nat. Genet.">
        <title>Whole-genome sequence of a flatfish provides insights into ZW sex chromosome evolution and adaptation to a benthic lifestyle.</title>
        <authorList>
            <person name="Chen S."/>
            <person name="Zhang G."/>
            <person name="Shao C."/>
            <person name="Huang Q."/>
            <person name="Liu G."/>
            <person name="Zhang P."/>
            <person name="Song W."/>
            <person name="An N."/>
            <person name="Chalopin D."/>
            <person name="Volff J.N."/>
            <person name="Hong Y."/>
            <person name="Li Q."/>
            <person name="Sha Z."/>
            <person name="Zhou H."/>
            <person name="Xie M."/>
            <person name="Yu Q."/>
            <person name="Liu Y."/>
            <person name="Xiang H."/>
            <person name="Wang N."/>
            <person name="Wu K."/>
            <person name="Yang C."/>
            <person name="Zhou Q."/>
            <person name="Liao X."/>
            <person name="Yang L."/>
            <person name="Hu Q."/>
            <person name="Zhang J."/>
            <person name="Meng L."/>
            <person name="Jin L."/>
            <person name="Tian Y."/>
            <person name="Lian J."/>
            <person name="Yang J."/>
            <person name="Miao G."/>
            <person name="Liu S."/>
            <person name="Liang Z."/>
            <person name="Yan F."/>
            <person name="Li Y."/>
            <person name="Sun B."/>
            <person name="Zhang H."/>
            <person name="Zhang J."/>
            <person name="Zhu Y."/>
            <person name="Du M."/>
            <person name="Zhao Y."/>
            <person name="Schartl M."/>
            <person name="Tang Q."/>
            <person name="Wang J."/>
        </authorList>
    </citation>
    <scope>NUCLEOTIDE SEQUENCE</scope>
</reference>
<dbReference type="Ensembl" id="ENSCSET00000001664.1">
    <property type="protein sequence ID" value="ENSCSEP00000001633.1"/>
    <property type="gene ID" value="ENSCSEG00000001103.1"/>
</dbReference>
<keyword evidence="4" id="KW-0256">Endoplasmic reticulum</keyword>
<keyword evidence="5" id="KW-1133">Transmembrane helix</keyword>